<keyword evidence="1 4" id="KW-0489">Methyltransferase</keyword>
<comment type="caution">
    <text evidence="4">The sequence shown here is derived from an EMBL/GenBank/DDBJ whole genome shotgun (WGS) entry which is preliminary data.</text>
</comment>
<dbReference type="EC" id="2.1.1.-" evidence="4"/>
<evidence type="ECO:0000313" key="4">
    <source>
        <dbReference type="EMBL" id="MFC4014640.1"/>
    </source>
</evidence>
<keyword evidence="5" id="KW-1185">Reference proteome</keyword>
<keyword evidence="2 4" id="KW-0808">Transferase</keyword>
<dbReference type="GO" id="GO:0008168">
    <property type="term" value="F:methyltransferase activity"/>
    <property type="evidence" value="ECO:0007669"/>
    <property type="project" value="UniProtKB-KW"/>
</dbReference>
<accession>A0ABV8GNN5</accession>
<dbReference type="SUPFAM" id="SSF53335">
    <property type="entry name" value="S-adenosyl-L-methionine-dependent methyltransferases"/>
    <property type="match status" value="1"/>
</dbReference>
<protein>
    <submittedName>
        <fullName evidence="4">Class I SAM-dependent methyltransferase</fullName>
        <ecNumber evidence="4">2.1.1.-</ecNumber>
    </submittedName>
</protein>
<dbReference type="PANTHER" id="PTHR43861">
    <property type="entry name" value="TRANS-ACONITATE 2-METHYLTRANSFERASE-RELATED"/>
    <property type="match status" value="1"/>
</dbReference>
<dbReference type="EMBL" id="JBHSBI010000036">
    <property type="protein sequence ID" value="MFC4014640.1"/>
    <property type="molecule type" value="Genomic_DNA"/>
</dbReference>
<dbReference type="Pfam" id="PF13649">
    <property type="entry name" value="Methyltransf_25"/>
    <property type="match status" value="1"/>
</dbReference>
<evidence type="ECO:0000313" key="5">
    <source>
        <dbReference type="Proteomes" id="UP001595851"/>
    </source>
</evidence>
<proteinExistence type="predicted"/>
<evidence type="ECO:0000259" key="3">
    <source>
        <dbReference type="Pfam" id="PF13649"/>
    </source>
</evidence>
<dbReference type="RefSeq" id="WP_379534475.1">
    <property type="nucleotide sequence ID" value="NZ_JBHSBI010000036.1"/>
</dbReference>
<name>A0ABV8GNN5_9ACTN</name>
<dbReference type="InterPro" id="IPR029063">
    <property type="entry name" value="SAM-dependent_MTases_sf"/>
</dbReference>
<gene>
    <name evidence="4" type="ORF">ACFOY2_45970</name>
</gene>
<feature type="domain" description="Methyltransferase" evidence="3">
    <location>
        <begin position="62"/>
        <end position="154"/>
    </location>
</feature>
<reference evidence="5" key="1">
    <citation type="journal article" date="2019" name="Int. J. Syst. Evol. Microbiol.">
        <title>The Global Catalogue of Microorganisms (GCM) 10K type strain sequencing project: providing services to taxonomists for standard genome sequencing and annotation.</title>
        <authorList>
            <consortium name="The Broad Institute Genomics Platform"/>
            <consortium name="The Broad Institute Genome Sequencing Center for Infectious Disease"/>
            <person name="Wu L."/>
            <person name="Ma J."/>
        </authorList>
    </citation>
    <scope>NUCLEOTIDE SEQUENCE [LARGE SCALE GENOMIC DNA]</scope>
    <source>
        <strain evidence="5">TBRC 1276</strain>
    </source>
</reference>
<dbReference type="Proteomes" id="UP001595851">
    <property type="component" value="Unassembled WGS sequence"/>
</dbReference>
<dbReference type="GO" id="GO:0032259">
    <property type="term" value="P:methylation"/>
    <property type="evidence" value="ECO:0007669"/>
    <property type="project" value="UniProtKB-KW"/>
</dbReference>
<sequence>MARCVAGPLPVDAASNATAWNAVALDEATSPPPDGLTRFEWTGWPGRGPGLEILGDLTGARVAELGCGTGEHAALLPRHGTRQVYGVDVADARIQQARRRWRHVPGIMWLSGDAPAVLGGLPPLDVCYSIYGALWYAAPARVLPAIHARLMPGGLLAFSANAPRAGEPSGQRADNLAINGMRLPVIYYTHTAEEWRQLLLAQGFTDISFVHVTAPQSGPYKTLVVTARRPHN</sequence>
<dbReference type="CDD" id="cd02440">
    <property type="entry name" value="AdoMet_MTases"/>
    <property type="match status" value="1"/>
</dbReference>
<evidence type="ECO:0000256" key="2">
    <source>
        <dbReference type="ARBA" id="ARBA00022679"/>
    </source>
</evidence>
<evidence type="ECO:0000256" key="1">
    <source>
        <dbReference type="ARBA" id="ARBA00022603"/>
    </source>
</evidence>
<dbReference type="Gene3D" id="3.40.50.150">
    <property type="entry name" value="Vaccinia Virus protein VP39"/>
    <property type="match status" value="1"/>
</dbReference>
<organism evidence="4 5">
    <name type="scientific">Nonomuraea purpurea</name>
    <dbReference type="NCBI Taxonomy" id="1849276"/>
    <lineage>
        <taxon>Bacteria</taxon>
        <taxon>Bacillati</taxon>
        <taxon>Actinomycetota</taxon>
        <taxon>Actinomycetes</taxon>
        <taxon>Streptosporangiales</taxon>
        <taxon>Streptosporangiaceae</taxon>
        <taxon>Nonomuraea</taxon>
    </lineage>
</organism>
<dbReference type="InterPro" id="IPR041698">
    <property type="entry name" value="Methyltransf_25"/>
</dbReference>
<dbReference type="PANTHER" id="PTHR43861:SF1">
    <property type="entry name" value="TRANS-ACONITATE 2-METHYLTRANSFERASE"/>
    <property type="match status" value="1"/>
</dbReference>